<reference evidence="2 3" key="1">
    <citation type="submission" date="2019-05" db="EMBL/GenBank/DDBJ databases">
        <title>Another draft genome of Portunus trituberculatus and its Hox gene families provides insights of decapod evolution.</title>
        <authorList>
            <person name="Jeong J.-H."/>
            <person name="Song I."/>
            <person name="Kim S."/>
            <person name="Choi T."/>
            <person name="Kim D."/>
            <person name="Ryu S."/>
            <person name="Kim W."/>
        </authorList>
    </citation>
    <scope>NUCLEOTIDE SEQUENCE [LARGE SCALE GENOMIC DNA]</scope>
    <source>
        <tissue evidence="2">Muscle</tissue>
    </source>
</reference>
<keyword evidence="1" id="KW-1133">Transmembrane helix</keyword>
<evidence type="ECO:0000313" key="2">
    <source>
        <dbReference type="EMBL" id="MPC49329.1"/>
    </source>
</evidence>
<comment type="caution">
    <text evidence="2">The sequence shown here is derived from an EMBL/GenBank/DDBJ whole genome shotgun (WGS) entry which is preliminary data.</text>
</comment>
<gene>
    <name evidence="2" type="ORF">E2C01_043127</name>
</gene>
<protein>
    <submittedName>
        <fullName evidence="2">Uncharacterized protein</fullName>
    </submittedName>
</protein>
<evidence type="ECO:0000256" key="1">
    <source>
        <dbReference type="SAM" id="Phobius"/>
    </source>
</evidence>
<name>A0A5B7FVH2_PORTR</name>
<accession>A0A5B7FVH2</accession>
<keyword evidence="1" id="KW-0812">Transmembrane</keyword>
<dbReference type="EMBL" id="VSRR010008805">
    <property type="protein sequence ID" value="MPC49329.1"/>
    <property type="molecule type" value="Genomic_DNA"/>
</dbReference>
<evidence type="ECO:0000313" key="3">
    <source>
        <dbReference type="Proteomes" id="UP000324222"/>
    </source>
</evidence>
<dbReference type="AlphaFoldDB" id="A0A5B7FVH2"/>
<feature type="transmembrane region" description="Helical" evidence="1">
    <location>
        <begin position="67"/>
        <end position="88"/>
    </location>
</feature>
<keyword evidence="3" id="KW-1185">Reference proteome</keyword>
<proteinExistence type="predicted"/>
<sequence length="122" mass="13903">MVTDCGVSGDGSDAIRYPYDTRTCLSHVGWLLYIRGLRSPRICPCNICPGNIMEHLDELYKTSPETVMAFMIMESTLTLTLALYYVYATQCQKRRLRKLKKCLGMSLSNKKETTRALLQPDE</sequence>
<keyword evidence="1" id="KW-0472">Membrane</keyword>
<dbReference type="Proteomes" id="UP000324222">
    <property type="component" value="Unassembled WGS sequence"/>
</dbReference>
<organism evidence="2 3">
    <name type="scientific">Portunus trituberculatus</name>
    <name type="common">Swimming crab</name>
    <name type="synonym">Neptunus trituberculatus</name>
    <dbReference type="NCBI Taxonomy" id="210409"/>
    <lineage>
        <taxon>Eukaryota</taxon>
        <taxon>Metazoa</taxon>
        <taxon>Ecdysozoa</taxon>
        <taxon>Arthropoda</taxon>
        <taxon>Crustacea</taxon>
        <taxon>Multicrustacea</taxon>
        <taxon>Malacostraca</taxon>
        <taxon>Eumalacostraca</taxon>
        <taxon>Eucarida</taxon>
        <taxon>Decapoda</taxon>
        <taxon>Pleocyemata</taxon>
        <taxon>Brachyura</taxon>
        <taxon>Eubrachyura</taxon>
        <taxon>Portunoidea</taxon>
        <taxon>Portunidae</taxon>
        <taxon>Portuninae</taxon>
        <taxon>Portunus</taxon>
    </lineage>
</organism>